<comment type="similarity">
    <text evidence="2">Belongs to the oxygen-dependent FAD-linked oxidoreductase family.</text>
</comment>
<name>A0ABT5EPT8_9BACT</name>
<dbReference type="RefSeq" id="WP_271918553.1">
    <property type="nucleotide sequence ID" value="NZ_JAQNDO010000001.1"/>
</dbReference>
<evidence type="ECO:0000259" key="6">
    <source>
        <dbReference type="PROSITE" id="PS51387"/>
    </source>
</evidence>
<feature type="domain" description="FAD-binding PCMH-type" evidence="6">
    <location>
        <begin position="492"/>
        <end position="682"/>
    </location>
</feature>
<dbReference type="PROSITE" id="PS51387">
    <property type="entry name" value="FAD_PCMH"/>
    <property type="match status" value="2"/>
</dbReference>
<dbReference type="Proteomes" id="UP001221411">
    <property type="component" value="Unassembled WGS sequence"/>
</dbReference>
<accession>A0ABT5EPT8</accession>
<dbReference type="InterPro" id="IPR016169">
    <property type="entry name" value="FAD-bd_PCMH_sub2"/>
</dbReference>
<organism evidence="7 8">
    <name type="scientific">Polyangium mundeleinium</name>
    <dbReference type="NCBI Taxonomy" id="2995306"/>
    <lineage>
        <taxon>Bacteria</taxon>
        <taxon>Pseudomonadati</taxon>
        <taxon>Myxococcota</taxon>
        <taxon>Polyangia</taxon>
        <taxon>Polyangiales</taxon>
        <taxon>Polyangiaceae</taxon>
        <taxon>Polyangium</taxon>
    </lineage>
</organism>
<evidence type="ECO:0000313" key="7">
    <source>
        <dbReference type="EMBL" id="MDC0743193.1"/>
    </source>
</evidence>
<dbReference type="Pfam" id="PF01565">
    <property type="entry name" value="FAD_binding_4"/>
    <property type="match status" value="2"/>
</dbReference>
<dbReference type="Gene3D" id="3.30.465.10">
    <property type="match status" value="2"/>
</dbReference>
<proteinExistence type="inferred from homology"/>
<dbReference type="InterPro" id="IPR016166">
    <property type="entry name" value="FAD-bd_PCMH"/>
</dbReference>
<feature type="domain" description="FAD-binding PCMH-type" evidence="6">
    <location>
        <begin position="33"/>
        <end position="203"/>
    </location>
</feature>
<dbReference type="Gene3D" id="3.40.462.20">
    <property type="match status" value="1"/>
</dbReference>
<dbReference type="InterPro" id="IPR036318">
    <property type="entry name" value="FAD-bd_PCMH-like_sf"/>
</dbReference>
<evidence type="ECO:0000256" key="2">
    <source>
        <dbReference type="ARBA" id="ARBA00005466"/>
    </source>
</evidence>
<evidence type="ECO:0000256" key="3">
    <source>
        <dbReference type="ARBA" id="ARBA00022630"/>
    </source>
</evidence>
<comment type="cofactor">
    <cofactor evidence="1">
        <name>FAD</name>
        <dbReference type="ChEBI" id="CHEBI:57692"/>
    </cofactor>
</comment>
<evidence type="ECO:0000256" key="5">
    <source>
        <dbReference type="ARBA" id="ARBA00023002"/>
    </source>
</evidence>
<protein>
    <submittedName>
        <fullName evidence="7">FAD-binding protein</fullName>
    </submittedName>
</protein>
<keyword evidence="8" id="KW-1185">Reference proteome</keyword>
<evidence type="ECO:0000256" key="4">
    <source>
        <dbReference type="ARBA" id="ARBA00022827"/>
    </source>
</evidence>
<dbReference type="PROSITE" id="PS00862">
    <property type="entry name" value="OX2_COVAL_FAD"/>
    <property type="match status" value="1"/>
</dbReference>
<dbReference type="InterPro" id="IPR006093">
    <property type="entry name" value="Oxy_OxRdtase_FAD_BS"/>
</dbReference>
<evidence type="ECO:0000313" key="8">
    <source>
        <dbReference type="Proteomes" id="UP001221411"/>
    </source>
</evidence>
<evidence type="ECO:0000256" key="1">
    <source>
        <dbReference type="ARBA" id="ARBA00001974"/>
    </source>
</evidence>
<dbReference type="PANTHER" id="PTHR42973">
    <property type="entry name" value="BINDING OXIDOREDUCTASE, PUTATIVE (AFU_ORTHOLOGUE AFUA_1G17690)-RELATED"/>
    <property type="match status" value="1"/>
</dbReference>
<sequence>MSDTMPTLTIETARALESSFEGRITSSHDANDEFRSKPTVLIPESTVDVERALRLARAADRHVFVRSGHSVSSTDVSKSAAAIVSMEAFRDIDVGAQLVTVGAAATTAEVAKKLANKSLFLPLDDNPTQSIVSAVLSMDGSPFPRSGAGLDSLRGAVAEAEVVPIDGDDAGIAKILRNDELRDLWAGSRRGVITRLVFDAAAWKTDESERWMQFWMTPYDPSAFATLCDALFRPGGSAVPKHVDLTVRVTSAAFSMKLVILRITGHGDADRKAAEAAVQDALDRGKCVVLASEWVAGPGSSIAAWVTTGAGSARAQGDVQTRFGSNAAPRPFAGFRQEFLEAVDFAIGVDAATGRERAPGIEAWAELQLALGVEVMARAQIADATAESKVALEAQRRMARAVPADNASPTAAVAPRALLRHAPARAALRGVEVLPGFTPTPDFNLSPSNRVGSGKIPDFEGDVLDKSDGKKAYRDAVKQYAVFSYPSQVVESRMRPRLVAEPKHAMDVVRAVAFAAKHGLKIVARSGGHQYCGLSSGGDNTVVLDMKLFTKIAFSPDTDTPTQVTVGPGVRLRDLSTRLREKGVVLPHGECPLVNIGGHVQTGGIGHQLRSLGATLDWVRSFKMVTRNPQSGADVYEEREFTMPQAEDADAPTDGDVFKAVLGGGPGSWGVVTEITFDLVPDSKFPASHGDSRTYLYNKAGFRAAMEQLRLWAARAAADELPAGMDLFLTVLSGELSLFRPDALLRPSVLVVETMCRDEAGVQEIRAVVSAVQKALPIGSGVAADIAGILAHTVNGREKLSVIADVGVRRIGPFGLPASGREFDLPYKKSLYITKTPFSKAFCDRFVDLVDRVNGQKGVEVVFQAVVGGGEFGSNGQRTTHMQRRDALVQLVFDVFYEPGHQAEAEEFQTAMKALLPEFSGGESLRMFWGTFEDVDTNGKELDMSRNNVQNFYYDSKTAYERLQQIKKYIDPGDIFHTSFTVQLPG</sequence>
<dbReference type="EMBL" id="JAQNDO010000001">
    <property type="protein sequence ID" value="MDC0743193.1"/>
    <property type="molecule type" value="Genomic_DNA"/>
</dbReference>
<keyword evidence="4" id="KW-0274">FAD</keyword>
<keyword evidence="3" id="KW-0285">Flavoprotein</keyword>
<dbReference type="InterPro" id="IPR006094">
    <property type="entry name" value="Oxid_FAD_bind_N"/>
</dbReference>
<dbReference type="PANTHER" id="PTHR42973:SF39">
    <property type="entry name" value="FAD-BINDING PCMH-TYPE DOMAIN-CONTAINING PROTEIN"/>
    <property type="match status" value="1"/>
</dbReference>
<gene>
    <name evidence="7" type="ORF">POL67_17720</name>
</gene>
<reference evidence="7 8" key="1">
    <citation type="submission" date="2022-11" db="EMBL/GenBank/DDBJ databases">
        <title>Minimal conservation of predation-associated metabolite biosynthetic gene clusters underscores biosynthetic potential of Myxococcota including descriptions for ten novel species: Archangium lansinium sp. nov., Myxococcus landrumus sp. nov., Nannocystis bai.</title>
        <authorList>
            <person name="Ahearne A."/>
            <person name="Stevens C."/>
            <person name="Dowd S."/>
        </authorList>
    </citation>
    <scope>NUCLEOTIDE SEQUENCE [LARGE SCALE GENOMIC DNA]</scope>
    <source>
        <strain evidence="7 8">RJM3</strain>
    </source>
</reference>
<keyword evidence="5" id="KW-0560">Oxidoreductase</keyword>
<dbReference type="SUPFAM" id="SSF56176">
    <property type="entry name" value="FAD-binding/transporter-associated domain-like"/>
    <property type="match status" value="2"/>
</dbReference>
<comment type="caution">
    <text evidence="7">The sequence shown here is derived from an EMBL/GenBank/DDBJ whole genome shotgun (WGS) entry which is preliminary data.</text>
</comment>
<dbReference type="InterPro" id="IPR050416">
    <property type="entry name" value="FAD-linked_Oxidoreductase"/>
</dbReference>